<evidence type="ECO:0000313" key="1">
    <source>
        <dbReference type="EMBL" id="NSX54518.1"/>
    </source>
</evidence>
<name>A0ABX2IWN8_9RHOB</name>
<protein>
    <recommendedName>
        <fullName evidence="3">NADH dehydrogenase subunit E</fullName>
    </recommendedName>
</protein>
<dbReference type="Gene3D" id="1.10.150.20">
    <property type="entry name" value="5' to 3' exonuclease, C-terminal subdomain"/>
    <property type="match status" value="1"/>
</dbReference>
<keyword evidence="2" id="KW-1185">Reference proteome</keyword>
<evidence type="ECO:0000313" key="2">
    <source>
        <dbReference type="Proteomes" id="UP000777935"/>
    </source>
</evidence>
<gene>
    <name evidence="1" type="ORF">HRQ87_06845</name>
</gene>
<comment type="caution">
    <text evidence="1">The sequence shown here is derived from an EMBL/GenBank/DDBJ whole genome shotgun (WGS) entry which is preliminary data.</text>
</comment>
<accession>A0ABX2IWN8</accession>
<dbReference type="EMBL" id="JABUFE010000003">
    <property type="protein sequence ID" value="NSX54518.1"/>
    <property type="molecule type" value="Genomic_DNA"/>
</dbReference>
<proteinExistence type="predicted"/>
<organism evidence="1 2">
    <name type="scientific">Parasulfitobacter algicola</name>
    <dbReference type="NCBI Taxonomy" id="2614809"/>
    <lineage>
        <taxon>Bacteria</taxon>
        <taxon>Pseudomonadati</taxon>
        <taxon>Pseudomonadota</taxon>
        <taxon>Alphaproteobacteria</taxon>
        <taxon>Rhodobacterales</taxon>
        <taxon>Roseobacteraceae</taxon>
        <taxon>Parasulfitobacter</taxon>
    </lineage>
</organism>
<sequence length="248" mass="26649">MSDTIRFFNKPSELTATAISMTAPTAAMAAVGVYYWRMAWAAPVLNMRAMTGLPVVSDDGVMDIPTKAVKPVKSAVKTAQPTKLVTKKAAVKKAEPVMAKVNVKKTVAKPKAAETQAKIVSKVAAPKKAAKVDVKKPATEIYQAKSSSGAKKGPVTLAAMPNVKKVDNTKPALLKVAKNGKADDLKLIKGVGPKLEKQLNALGIYHFDQVASWNDKQVGWIDDQLDAIKGMPMRDKWVTQAKSLVKNK</sequence>
<dbReference type="RefSeq" id="WP_174136626.1">
    <property type="nucleotide sequence ID" value="NZ_JABUFE010000003.1"/>
</dbReference>
<reference evidence="1 2" key="1">
    <citation type="submission" date="2020-06" db="EMBL/GenBank/DDBJ databases">
        <title>Sulfitobacter algicola sp. nov., isolated from green algae.</title>
        <authorList>
            <person name="Wang C."/>
        </authorList>
    </citation>
    <scope>NUCLEOTIDE SEQUENCE [LARGE SCALE GENOMIC DNA]</scope>
    <source>
        <strain evidence="1 2">1151</strain>
    </source>
</reference>
<dbReference type="Proteomes" id="UP000777935">
    <property type="component" value="Unassembled WGS sequence"/>
</dbReference>
<evidence type="ECO:0008006" key="3">
    <source>
        <dbReference type="Google" id="ProtNLM"/>
    </source>
</evidence>